<name>A0AAV5ECW0_ELECO</name>
<feature type="region of interest" description="Disordered" evidence="1">
    <location>
        <begin position="19"/>
        <end position="40"/>
    </location>
</feature>
<organism evidence="2 3">
    <name type="scientific">Eleusine coracana subsp. coracana</name>
    <dbReference type="NCBI Taxonomy" id="191504"/>
    <lineage>
        <taxon>Eukaryota</taxon>
        <taxon>Viridiplantae</taxon>
        <taxon>Streptophyta</taxon>
        <taxon>Embryophyta</taxon>
        <taxon>Tracheophyta</taxon>
        <taxon>Spermatophyta</taxon>
        <taxon>Magnoliopsida</taxon>
        <taxon>Liliopsida</taxon>
        <taxon>Poales</taxon>
        <taxon>Poaceae</taxon>
        <taxon>PACMAD clade</taxon>
        <taxon>Chloridoideae</taxon>
        <taxon>Cynodonteae</taxon>
        <taxon>Eleusininae</taxon>
        <taxon>Eleusine</taxon>
    </lineage>
</organism>
<reference evidence="2" key="1">
    <citation type="journal article" date="2018" name="DNA Res.">
        <title>Multiple hybrid de novo genome assembly of finger millet, an orphan allotetraploid crop.</title>
        <authorList>
            <person name="Hatakeyama M."/>
            <person name="Aluri S."/>
            <person name="Balachadran M.T."/>
            <person name="Sivarajan S.R."/>
            <person name="Patrignani A."/>
            <person name="Gruter S."/>
            <person name="Poveda L."/>
            <person name="Shimizu-Inatsugi R."/>
            <person name="Baeten J."/>
            <person name="Francoijs K.J."/>
            <person name="Nataraja K.N."/>
            <person name="Reddy Y.A.N."/>
            <person name="Phadnis S."/>
            <person name="Ravikumar R.L."/>
            <person name="Schlapbach R."/>
            <person name="Sreeman S.M."/>
            <person name="Shimizu K.K."/>
        </authorList>
    </citation>
    <scope>NUCLEOTIDE SEQUENCE</scope>
</reference>
<accession>A0AAV5ECW0</accession>
<dbReference type="Proteomes" id="UP001054889">
    <property type="component" value="Unassembled WGS sequence"/>
</dbReference>
<sequence>MAALSKKWHQQFTMWSTNASKDQEQWSKASTTSNGSGTSPEHYLSRLYMSTWNYGM</sequence>
<protein>
    <submittedName>
        <fullName evidence="2">Uncharacterized protein</fullName>
    </submittedName>
</protein>
<gene>
    <name evidence="2" type="primary">gb08373</name>
    <name evidence="2" type="ORF">PR202_gb08373</name>
</gene>
<dbReference type="EMBL" id="BQKI01000075">
    <property type="protein sequence ID" value="GJN20934.1"/>
    <property type="molecule type" value="Genomic_DNA"/>
</dbReference>
<proteinExistence type="predicted"/>
<keyword evidence="3" id="KW-1185">Reference proteome</keyword>
<dbReference type="AlphaFoldDB" id="A0AAV5ECW0"/>
<feature type="compositionally biased region" description="Polar residues" evidence="1">
    <location>
        <begin position="19"/>
        <end position="39"/>
    </location>
</feature>
<evidence type="ECO:0000256" key="1">
    <source>
        <dbReference type="SAM" id="MobiDB-lite"/>
    </source>
</evidence>
<reference evidence="2" key="2">
    <citation type="submission" date="2021-12" db="EMBL/GenBank/DDBJ databases">
        <title>Resequencing data analysis of finger millet.</title>
        <authorList>
            <person name="Hatakeyama M."/>
            <person name="Aluri S."/>
            <person name="Balachadran M.T."/>
            <person name="Sivarajan S.R."/>
            <person name="Poveda L."/>
            <person name="Shimizu-Inatsugi R."/>
            <person name="Schlapbach R."/>
            <person name="Sreeman S.M."/>
            <person name="Shimizu K.K."/>
        </authorList>
    </citation>
    <scope>NUCLEOTIDE SEQUENCE</scope>
</reference>
<evidence type="ECO:0000313" key="3">
    <source>
        <dbReference type="Proteomes" id="UP001054889"/>
    </source>
</evidence>
<comment type="caution">
    <text evidence="2">The sequence shown here is derived from an EMBL/GenBank/DDBJ whole genome shotgun (WGS) entry which is preliminary data.</text>
</comment>
<evidence type="ECO:0000313" key="2">
    <source>
        <dbReference type="EMBL" id="GJN20934.1"/>
    </source>
</evidence>